<accession>A0A163CU49</accession>
<dbReference type="InParanoid" id="A0A163CU49"/>
<sequence>MGIRPKIPFSVLSVSFSPCVSLVYEYEYKYKYEYEYEYEYEFVFVFVRSNTTDLRKLVCSIPINWPCNNNGYFRFGIVVSLINEKTKNCLYKPPFSFQPLFLSIILSTETTNTTKIPQINSLSFYSTRNTMKPTTKITSTSAISTQTTQSSTPLSFELYYSFCPKCGVDVSQFSHEDFCPCIRQGNNKS</sequence>
<organism evidence="1 2">
    <name type="scientific">Phycomyces blakesleeanus (strain ATCC 8743b / DSM 1359 / FGSC 10004 / NBRC 33097 / NRRL 1555)</name>
    <dbReference type="NCBI Taxonomy" id="763407"/>
    <lineage>
        <taxon>Eukaryota</taxon>
        <taxon>Fungi</taxon>
        <taxon>Fungi incertae sedis</taxon>
        <taxon>Mucoromycota</taxon>
        <taxon>Mucoromycotina</taxon>
        <taxon>Mucoromycetes</taxon>
        <taxon>Mucorales</taxon>
        <taxon>Phycomycetaceae</taxon>
        <taxon>Phycomyces</taxon>
    </lineage>
</organism>
<keyword evidence="2" id="KW-1185">Reference proteome</keyword>
<dbReference type="EMBL" id="KV441009">
    <property type="protein sequence ID" value="OAD65590.1"/>
    <property type="molecule type" value="Genomic_DNA"/>
</dbReference>
<proteinExistence type="predicted"/>
<dbReference type="Proteomes" id="UP000077315">
    <property type="component" value="Unassembled WGS sequence"/>
</dbReference>
<dbReference type="VEuPathDB" id="FungiDB:PHYBLDRAFT_175977"/>
<dbReference type="AlphaFoldDB" id="A0A163CU49"/>
<name>A0A163CU49_PHYB8</name>
<reference evidence="2" key="1">
    <citation type="submission" date="2015-06" db="EMBL/GenBank/DDBJ databases">
        <title>Expansion of signal transduction pathways in fungi by whole-genome duplication.</title>
        <authorList>
            <consortium name="DOE Joint Genome Institute"/>
            <person name="Corrochano L.M."/>
            <person name="Kuo A."/>
            <person name="Marcet-Houben M."/>
            <person name="Polaino S."/>
            <person name="Salamov A."/>
            <person name="Villalobos J.M."/>
            <person name="Alvarez M.I."/>
            <person name="Avalos J."/>
            <person name="Benito E.P."/>
            <person name="Benoit I."/>
            <person name="Burger G."/>
            <person name="Camino L.P."/>
            <person name="Canovas D."/>
            <person name="Cerda-Olmedo E."/>
            <person name="Cheng J.-F."/>
            <person name="Dominguez A."/>
            <person name="Elias M."/>
            <person name="Eslava A.P."/>
            <person name="Glaser F."/>
            <person name="Grimwood J."/>
            <person name="Gutierrez G."/>
            <person name="Heitman J."/>
            <person name="Henrissat B."/>
            <person name="Iturriaga E.A."/>
            <person name="Lang B.F."/>
            <person name="Lavin J.L."/>
            <person name="Lee S."/>
            <person name="Li W."/>
            <person name="Lindquist E."/>
            <person name="Lopez-Garcia S."/>
            <person name="Luque E.M."/>
            <person name="Marcos A.T."/>
            <person name="Martin J."/>
            <person name="McCluskey K."/>
            <person name="Medina H.R."/>
            <person name="Miralles-Duran A."/>
            <person name="Miyazaki A."/>
            <person name="Munoz-Torres E."/>
            <person name="Oguiza J.A."/>
            <person name="Ohm R."/>
            <person name="Olmedo M."/>
            <person name="Orejas M."/>
            <person name="Ortiz-Castellanos L."/>
            <person name="Pisabarro A.G."/>
            <person name="Rodriguez-Romero J."/>
            <person name="Ruiz-Herrera J."/>
            <person name="Ruiz-Vazquez R."/>
            <person name="Sanz C."/>
            <person name="Schackwitz W."/>
            <person name="Schmutz J."/>
            <person name="Shahriari M."/>
            <person name="Shelest E."/>
            <person name="Silva-Franco F."/>
            <person name="Soanes D."/>
            <person name="Syed K."/>
            <person name="Tagua V.G."/>
            <person name="Talbot N.J."/>
            <person name="Thon M."/>
            <person name="De vries R.P."/>
            <person name="Wiebenga A."/>
            <person name="Yadav J.S."/>
            <person name="Braun E.L."/>
            <person name="Baker S."/>
            <person name="Garre V."/>
            <person name="Horwitz B."/>
            <person name="Torres-Martinez S."/>
            <person name="Idnurm A."/>
            <person name="Herrera-Estrella A."/>
            <person name="Gabaldon T."/>
            <person name="Grigoriev I.V."/>
        </authorList>
    </citation>
    <scope>NUCLEOTIDE SEQUENCE [LARGE SCALE GENOMIC DNA]</scope>
    <source>
        <strain evidence="2">NRRL 1555(-)</strain>
    </source>
</reference>
<protein>
    <submittedName>
        <fullName evidence="1">Uncharacterized protein</fullName>
    </submittedName>
</protein>
<dbReference type="GeneID" id="28998523"/>
<dbReference type="OrthoDB" id="2287622at2759"/>
<evidence type="ECO:0000313" key="2">
    <source>
        <dbReference type="Proteomes" id="UP000077315"/>
    </source>
</evidence>
<evidence type="ECO:0000313" key="1">
    <source>
        <dbReference type="EMBL" id="OAD65590.1"/>
    </source>
</evidence>
<dbReference type="RefSeq" id="XP_018283630.1">
    <property type="nucleotide sequence ID" value="XM_018437617.1"/>
</dbReference>
<gene>
    <name evidence="1" type="ORF">PHYBLDRAFT_175977</name>
</gene>